<dbReference type="GeneID" id="97230544"/>
<dbReference type="PANTHER" id="PTHR20842">
    <property type="entry name" value="PROTEASE S51 ALPHA-ASPARTYL DIPEPTIDASE"/>
    <property type="match status" value="1"/>
</dbReference>
<dbReference type="PANTHER" id="PTHR20842:SF0">
    <property type="entry name" value="ALPHA-ASPARTYL DIPEPTIDASE"/>
    <property type="match status" value="1"/>
</dbReference>
<evidence type="ECO:0000256" key="4">
    <source>
        <dbReference type="ARBA" id="ARBA00022825"/>
    </source>
</evidence>
<dbReference type="EMBL" id="JAUCAQ010000020">
    <property type="protein sequence ID" value="MDM7647125.1"/>
    <property type="molecule type" value="Genomic_DNA"/>
</dbReference>
<keyword evidence="3" id="KW-0378">Hydrolase</keyword>
<dbReference type="Pfam" id="PF03575">
    <property type="entry name" value="Peptidase_S51"/>
    <property type="match status" value="1"/>
</dbReference>
<keyword evidence="2" id="KW-0645">Protease</keyword>
<dbReference type="RefSeq" id="WP_142511706.1">
    <property type="nucleotide sequence ID" value="NZ_CP174386.1"/>
</dbReference>
<comment type="similarity">
    <text evidence="1">Belongs to the peptidase S51 family.</text>
</comment>
<evidence type="ECO:0000256" key="2">
    <source>
        <dbReference type="ARBA" id="ARBA00022670"/>
    </source>
</evidence>
<gene>
    <name evidence="5" type="ORF">QUE93_08865</name>
</gene>
<dbReference type="SUPFAM" id="SSF52317">
    <property type="entry name" value="Class I glutamine amidotransferase-like"/>
    <property type="match status" value="1"/>
</dbReference>
<keyword evidence="6" id="KW-1185">Reference proteome</keyword>
<dbReference type="InterPro" id="IPR005320">
    <property type="entry name" value="Peptidase_S51"/>
</dbReference>
<dbReference type="InterPro" id="IPR029062">
    <property type="entry name" value="Class_I_gatase-like"/>
</dbReference>
<keyword evidence="4" id="KW-0720">Serine protease</keyword>
<sequence length="204" mass="22985">MKKIFLSSYFAGTIKQFQTFIQENSITAKRVLCIPTAGNVEDYTGYIDEGFQSLIDLGYQIDNLDVANDDTDSVVFKIQQAEILFITGGNTFYLLQELKRKNLLPLLVEKIQSGTPYIGESAGAIILAPSIEYNKIMDSPKSAPELLDYSGLGITNFYTLPHYIEAPFTKTVQETYNNYHKRLNLLPINNHKAIIVIGDNYRVV</sequence>
<evidence type="ECO:0000313" key="6">
    <source>
        <dbReference type="Proteomes" id="UP001242903"/>
    </source>
</evidence>
<proteinExistence type="inferred from homology"/>
<evidence type="ECO:0000313" key="5">
    <source>
        <dbReference type="EMBL" id="MDM7647125.1"/>
    </source>
</evidence>
<reference evidence="5 6" key="1">
    <citation type="submission" date="2023-06" db="EMBL/GenBank/DDBJ databases">
        <title>Draft Genome Sequences of lactic acid bacteria strains isolated from fermented milk products.</title>
        <authorList>
            <person name="Elcheninov A.G."/>
            <person name="Klyukina A."/>
            <person name="Zayulina K.S."/>
            <person name="Gavirova L.A."/>
            <person name="Shcherbakova P.A."/>
            <person name="Shestakov A.I."/>
            <person name="Kublanov I.V."/>
            <person name="Kochetkova T.V."/>
        </authorList>
    </citation>
    <scope>NUCLEOTIDE SEQUENCE [LARGE SCALE GENOMIC DNA]</scope>
    <source>
        <strain evidence="5 6">TOM.81</strain>
    </source>
</reference>
<organism evidence="5 6">
    <name type="scientific">Leuconostoc falkenbergense</name>
    <dbReference type="NCBI Taxonomy" id="2766470"/>
    <lineage>
        <taxon>Bacteria</taxon>
        <taxon>Bacillati</taxon>
        <taxon>Bacillota</taxon>
        <taxon>Bacilli</taxon>
        <taxon>Lactobacillales</taxon>
        <taxon>Lactobacillaceae</taxon>
        <taxon>Leuconostoc</taxon>
    </lineage>
</organism>
<evidence type="ECO:0000256" key="1">
    <source>
        <dbReference type="ARBA" id="ARBA00006534"/>
    </source>
</evidence>
<name>A0ABT7S0N2_9LACO</name>
<dbReference type="Proteomes" id="UP001242903">
    <property type="component" value="Unassembled WGS sequence"/>
</dbReference>
<accession>A0ABT7S0N2</accession>
<dbReference type="Gene3D" id="3.40.50.880">
    <property type="match status" value="1"/>
</dbReference>
<protein>
    <submittedName>
        <fullName evidence="5">Type 1 glutamine amidotransferase-like domain-containing protein</fullName>
    </submittedName>
</protein>
<comment type="caution">
    <text evidence="5">The sequence shown here is derived from an EMBL/GenBank/DDBJ whole genome shotgun (WGS) entry which is preliminary data.</text>
</comment>
<evidence type="ECO:0000256" key="3">
    <source>
        <dbReference type="ARBA" id="ARBA00022801"/>
    </source>
</evidence>